<reference evidence="1 2" key="1">
    <citation type="submission" date="2016-10" db="EMBL/GenBank/DDBJ databases">
        <authorList>
            <person name="de Groot N.N."/>
        </authorList>
    </citation>
    <scope>NUCLEOTIDE SEQUENCE [LARGE SCALE GENOMIC DNA]</scope>
    <source>
        <strain evidence="1 2">CGMCC 4.5506</strain>
    </source>
</reference>
<evidence type="ECO:0000313" key="2">
    <source>
        <dbReference type="Proteomes" id="UP000199494"/>
    </source>
</evidence>
<proteinExistence type="predicted"/>
<keyword evidence="2" id="KW-1185">Reference proteome</keyword>
<accession>A0A222VP72</accession>
<organism evidence="1 2">
    <name type="scientific">Prauserella marina</name>
    <dbReference type="NCBI Taxonomy" id="530584"/>
    <lineage>
        <taxon>Bacteria</taxon>
        <taxon>Bacillati</taxon>
        <taxon>Actinomycetota</taxon>
        <taxon>Actinomycetes</taxon>
        <taxon>Pseudonocardiales</taxon>
        <taxon>Pseudonocardiaceae</taxon>
        <taxon>Prauserella</taxon>
    </lineage>
</organism>
<dbReference type="Proteomes" id="UP000199494">
    <property type="component" value="Unassembled WGS sequence"/>
</dbReference>
<dbReference type="KEGG" id="pmad:BAY61_12735"/>
<gene>
    <name evidence="1" type="ORF">SAMN05421630_101928</name>
</gene>
<evidence type="ECO:0000313" key="1">
    <source>
        <dbReference type="EMBL" id="SDC23733.1"/>
    </source>
</evidence>
<protein>
    <submittedName>
        <fullName evidence="1">Uncharacterized protein</fullName>
    </submittedName>
</protein>
<dbReference type="EMBL" id="FMZE01000001">
    <property type="protein sequence ID" value="SDC23733.1"/>
    <property type="molecule type" value="Genomic_DNA"/>
</dbReference>
<name>A0A222VP72_9PSEU</name>
<dbReference type="AlphaFoldDB" id="A0A222VP72"/>
<dbReference type="STRING" id="530584.SAMN05421630_101928"/>
<sequence length="72" mass="8007">MRRGVCVKCGGGEIYGVQAHSAVYQDLWLGGQTKWSRPSTYFLACAGCGYVERYVNADKLDELRKRGTPMSD</sequence>
<dbReference type="RefSeq" id="WP_091797434.1">
    <property type="nucleotide sequence ID" value="NZ_CP016353.1"/>
</dbReference>
<dbReference type="OrthoDB" id="5197255at2"/>